<keyword evidence="3 6" id="KW-0408">Iron</keyword>
<gene>
    <name evidence="6" type="primary">ispH</name>
    <name evidence="9" type="ORF">CP523_00080</name>
    <name evidence="10" type="ORF">NH397_08365</name>
</gene>
<comment type="pathway">
    <text evidence="6">Isoprenoid biosynthesis; isopentenyl diphosphate biosynthesis via DXP pathway; isopentenyl diphosphate from 1-deoxy-D-xylulose 5-phosphate: step 6/6.</text>
</comment>
<keyword evidence="12" id="KW-1185">Reference proteome</keyword>
<feature type="active site" description="Proton donor" evidence="6">
    <location>
        <position position="129"/>
    </location>
</feature>
<dbReference type="HAMAP" id="MF_00191">
    <property type="entry name" value="IspH"/>
    <property type="match status" value="1"/>
</dbReference>
<feature type="binding site" evidence="6">
    <location>
        <position position="99"/>
    </location>
    <ligand>
        <name>[4Fe-4S] cluster</name>
        <dbReference type="ChEBI" id="CHEBI:49883"/>
    </ligand>
</feature>
<comment type="catalytic activity">
    <reaction evidence="6">
        <text>isopentenyl diphosphate + 2 oxidized [2Fe-2S]-[ferredoxin] + H2O = (2E)-4-hydroxy-3-methylbut-2-enyl diphosphate + 2 reduced [2Fe-2S]-[ferredoxin] + 2 H(+)</text>
        <dbReference type="Rhea" id="RHEA:24488"/>
        <dbReference type="Rhea" id="RHEA-COMP:10000"/>
        <dbReference type="Rhea" id="RHEA-COMP:10001"/>
        <dbReference type="ChEBI" id="CHEBI:15377"/>
        <dbReference type="ChEBI" id="CHEBI:15378"/>
        <dbReference type="ChEBI" id="CHEBI:33737"/>
        <dbReference type="ChEBI" id="CHEBI:33738"/>
        <dbReference type="ChEBI" id="CHEBI:128753"/>
        <dbReference type="ChEBI" id="CHEBI:128769"/>
        <dbReference type="EC" id="1.17.7.4"/>
    </reaction>
</comment>
<feature type="binding site" evidence="6">
    <location>
        <position position="265"/>
    </location>
    <ligand>
        <name>(2E)-4-hydroxy-3-methylbut-2-enyl diphosphate</name>
        <dbReference type="ChEBI" id="CHEBI:128753"/>
    </ligand>
</feature>
<feature type="binding site" evidence="6">
    <location>
        <position position="219"/>
    </location>
    <ligand>
        <name>dimethylallyl diphosphate</name>
        <dbReference type="ChEBI" id="CHEBI:57623"/>
    </ligand>
</feature>
<dbReference type="GO" id="GO:0019288">
    <property type="term" value="P:isopentenyl diphosphate biosynthetic process, methylerythritol 4-phosphate pathway"/>
    <property type="evidence" value="ECO:0007669"/>
    <property type="project" value="UniProtKB-UniRule"/>
</dbReference>
<reference evidence="9 11" key="1">
    <citation type="submission" date="2017-09" db="EMBL/GenBank/DDBJ databases">
        <authorList>
            <person name="Thomas P."/>
            <person name="Seyboldt C."/>
        </authorList>
    </citation>
    <scope>NUCLEOTIDE SEQUENCE [LARGE SCALE GENOMIC DNA]</scope>
    <source>
        <strain evidence="9 11">DSM 7534</strain>
    </source>
</reference>
<evidence type="ECO:0000256" key="5">
    <source>
        <dbReference type="ARBA" id="ARBA00025604"/>
    </source>
</evidence>
<dbReference type="PANTHER" id="PTHR30426:SF0">
    <property type="entry name" value="4-HYDROXY-3-METHYLBUT-2-ENYL DIPHOSPHATE REDUCTASE"/>
    <property type="match status" value="1"/>
</dbReference>
<feature type="binding site" evidence="6">
    <location>
        <position position="265"/>
    </location>
    <ligand>
        <name>isopentenyl diphosphate</name>
        <dbReference type="ChEBI" id="CHEBI:128769"/>
    </ligand>
</feature>
<evidence type="ECO:0000313" key="9">
    <source>
        <dbReference type="EMBL" id="AYE32958.1"/>
    </source>
</evidence>
<feature type="binding site" evidence="6">
    <location>
        <position position="127"/>
    </location>
    <ligand>
        <name>dimethylallyl diphosphate</name>
        <dbReference type="ChEBI" id="CHEBI:57623"/>
    </ligand>
</feature>
<dbReference type="CDD" id="cd04465">
    <property type="entry name" value="S1_RPS1_repeat_ec2_hs2"/>
    <property type="match status" value="1"/>
</dbReference>
<dbReference type="GeneID" id="303559070"/>
<evidence type="ECO:0000256" key="2">
    <source>
        <dbReference type="ARBA" id="ARBA00022723"/>
    </source>
</evidence>
<dbReference type="SMART" id="SM00316">
    <property type="entry name" value="S1"/>
    <property type="match status" value="4"/>
</dbReference>
<dbReference type="Gene3D" id="2.40.50.140">
    <property type="entry name" value="Nucleic acid-binding proteins"/>
    <property type="match status" value="3"/>
</dbReference>
<feature type="binding site" evidence="6">
    <location>
        <position position="221"/>
    </location>
    <ligand>
        <name>dimethylallyl diphosphate</name>
        <dbReference type="ChEBI" id="CHEBI:57623"/>
    </ligand>
</feature>
<evidence type="ECO:0000259" key="7">
    <source>
        <dbReference type="PROSITE" id="PS50126"/>
    </source>
</evidence>
<dbReference type="GO" id="GO:0005840">
    <property type="term" value="C:ribosome"/>
    <property type="evidence" value="ECO:0007669"/>
    <property type="project" value="UniProtKB-KW"/>
</dbReference>
<organism evidence="9 11">
    <name type="scientific">Clostridium septicum</name>
    <dbReference type="NCBI Taxonomy" id="1504"/>
    <lineage>
        <taxon>Bacteria</taxon>
        <taxon>Bacillati</taxon>
        <taxon>Bacillota</taxon>
        <taxon>Clostridia</taxon>
        <taxon>Eubacteriales</taxon>
        <taxon>Clostridiaceae</taxon>
        <taxon>Clostridium</taxon>
    </lineage>
</organism>
<protein>
    <recommendedName>
        <fullName evidence="6">4-hydroxy-3-methylbut-2-enyl diphosphate reductase</fullName>
        <shortName evidence="6">HMBPP reductase</shortName>
        <ecNumber evidence="6">1.17.7.4</ecNumber>
    </recommendedName>
</protein>
<evidence type="ECO:0000256" key="1">
    <source>
        <dbReference type="ARBA" id="ARBA00022485"/>
    </source>
</evidence>
<feature type="binding site" evidence="6">
    <location>
        <position position="77"/>
    </location>
    <ligand>
        <name>(2E)-4-hydroxy-3-methylbut-2-enyl diphosphate</name>
        <dbReference type="ChEBI" id="CHEBI:128753"/>
    </ligand>
</feature>
<evidence type="ECO:0000256" key="3">
    <source>
        <dbReference type="ARBA" id="ARBA00023004"/>
    </source>
</evidence>
<comment type="similarity">
    <text evidence="6">Belongs to the IspH family.</text>
</comment>
<dbReference type="AlphaFoldDB" id="A0A9N7JI97"/>
<evidence type="ECO:0000313" key="12">
    <source>
        <dbReference type="Proteomes" id="UP001055437"/>
    </source>
</evidence>
<proteinExistence type="inferred from homology"/>
<dbReference type="PROSITE" id="PS50126">
    <property type="entry name" value="S1"/>
    <property type="match status" value="3"/>
</dbReference>
<dbReference type="Gene3D" id="3.40.50.11270">
    <property type="match status" value="1"/>
</dbReference>
<dbReference type="GO" id="GO:0046872">
    <property type="term" value="F:metal ion binding"/>
    <property type="evidence" value="ECO:0007669"/>
    <property type="project" value="UniProtKB-KW"/>
</dbReference>
<feature type="domain" description="S1 motif" evidence="7">
    <location>
        <begin position="478"/>
        <end position="546"/>
    </location>
</feature>
<feature type="binding site" evidence="6">
    <location>
        <position position="163"/>
    </location>
    <ligand>
        <name>(2E)-4-hydroxy-3-methylbut-2-enyl diphosphate</name>
        <dbReference type="ChEBI" id="CHEBI:128753"/>
    </ligand>
</feature>
<dbReference type="RefSeq" id="WP_120140386.1">
    <property type="nucleotide sequence ID" value="NZ_CP023671.1"/>
</dbReference>
<dbReference type="NCBIfam" id="NF002187">
    <property type="entry name" value="PRK01045.1-1"/>
    <property type="match status" value="1"/>
</dbReference>
<reference evidence="10" key="2">
    <citation type="submission" date="2022-06" db="EMBL/GenBank/DDBJ databases">
        <authorList>
            <person name="Holder M.E."/>
            <person name="Ajami N.J."/>
            <person name="Petrosino J.F."/>
        </authorList>
    </citation>
    <scope>NUCLEOTIDE SEQUENCE</scope>
    <source>
        <strain evidence="10">RMA 8861</strain>
    </source>
</reference>
<comment type="pathway">
    <text evidence="6">Isoprenoid biosynthesis; dimethylallyl diphosphate biosynthesis; dimethylallyl diphosphate from (2E)-4-hydroxy-3-methylbutenyl diphosphate: step 1/1.</text>
</comment>
<dbReference type="CDD" id="cd05687">
    <property type="entry name" value="S1_RPS1_repeat_ec1_hs1"/>
    <property type="match status" value="1"/>
</dbReference>
<feature type="binding site" evidence="6">
    <location>
        <position position="221"/>
    </location>
    <ligand>
        <name>isopentenyl diphosphate</name>
        <dbReference type="ChEBI" id="CHEBI:128769"/>
    </ligand>
</feature>
<evidence type="ECO:0000259" key="8">
    <source>
        <dbReference type="PROSITE" id="PS50926"/>
    </source>
</evidence>
<feature type="binding site" evidence="6">
    <location>
        <position position="77"/>
    </location>
    <ligand>
        <name>dimethylallyl diphosphate</name>
        <dbReference type="ChEBI" id="CHEBI:57623"/>
    </ligand>
</feature>
<comment type="function">
    <text evidence="6">Catalyzes the conversion of 1-hydroxy-2-methyl-2-(E)-butenyl 4-diphosphate (HMBPP) into a mixture of isopentenyl diphosphate (IPP) and dimethylallyl diphosphate (DMAPP). Acts in the terminal step of the DOXP/MEP pathway for isoprenoid precursor biosynthesis.</text>
</comment>
<dbReference type="GO" id="GO:0051745">
    <property type="term" value="F:4-hydroxy-3-methylbut-2-enyl diphosphate reductase activity"/>
    <property type="evidence" value="ECO:0007669"/>
    <property type="project" value="UniProtKB-UniRule"/>
</dbReference>
<dbReference type="NCBIfam" id="TIGR00216">
    <property type="entry name" value="ispH_lytB"/>
    <property type="match status" value="1"/>
</dbReference>
<dbReference type="Pfam" id="PF00575">
    <property type="entry name" value="S1"/>
    <property type="match status" value="3"/>
</dbReference>
<feature type="binding site" evidence="6">
    <location>
        <position position="221"/>
    </location>
    <ligand>
        <name>(2E)-4-hydroxy-3-methylbut-2-enyl diphosphate</name>
        <dbReference type="ChEBI" id="CHEBI:128753"/>
    </ligand>
</feature>
<dbReference type="CDD" id="cd13944">
    <property type="entry name" value="lytB_ispH"/>
    <property type="match status" value="1"/>
</dbReference>
<feature type="domain" description="S1 motif" evidence="7">
    <location>
        <begin position="301"/>
        <end position="372"/>
    </location>
</feature>
<dbReference type="PRINTS" id="PR00681">
    <property type="entry name" value="RIBOSOMALS1"/>
</dbReference>
<dbReference type="InterPro" id="IPR002792">
    <property type="entry name" value="TRAM_dom"/>
</dbReference>
<dbReference type="GO" id="GO:0051539">
    <property type="term" value="F:4 iron, 4 sulfur cluster binding"/>
    <property type="evidence" value="ECO:0007669"/>
    <property type="project" value="UniProtKB-UniRule"/>
</dbReference>
<feature type="binding site" evidence="6">
    <location>
        <position position="42"/>
    </location>
    <ligand>
        <name>isopentenyl diphosphate</name>
        <dbReference type="ChEBI" id="CHEBI:128769"/>
    </ligand>
</feature>
<dbReference type="GO" id="GO:0050992">
    <property type="term" value="P:dimethylallyl diphosphate biosynthetic process"/>
    <property type="evidence" value="ECO:0007669"/>
    <property type="project" value="UniProtKB-UniRule"/>
</dbReference>
<accession>A0A9N7JI97</accession>
<feature type="binding site" evidence="6">
    <location>
        <position position="13"/>
    </location>
    <ligand>
        <name>[4Fe-4S] cluster</name>
        <dbReference type="ChEBI" id="CHEBI:49883"/>
    </ligand>
</feature>
<feature type="domain" description="TRAM" evidence="8">
    <location>
        <begin position="430"/>
        <end position="499"/>
    </location>
</feature>
<keyword evidence="1 6" id="KW-0004">4Fe-4S</keyword>
<feature type="binding site" evidence="6">
    <location>
        <position position="42"/>
    </location>
    <ligand>
        <name>(2E)-4-hydroxy-3-methylbut-2-enyl diphosphate</name>
        <dbReference type="ChEBI" id="CHEBI:128753"/>
    </ligand>
</feature>
<dbReference type="NCBIfam" id="NF009024">
    <property type="entry name" value="PRK12360.1"/>
    <property type="match status" value="1"/>
</dbReference>
<feature type="binding site" evidence="6">
    <location>
        <position position="191"/>
    </location>
    <ligand>
        <name>[4Fe-4S] cluster</name>
        <dbReference type="ChEBI" id="CHEBI:49883"/>
    </ligand>
</feature>
<dbReference type="EMBL" id="CP099799">
    <property type="protein sequence ID" value="USR99520.1"/>
    <property type="molecule type" value="Genomic_DNA"/>
</dbReference>
<feature type="binding site" evidence="6">
    <location>
        <position position="220"/>
    </location>
    <ligand>
        <name>(2E)-4-hydroxy-3-methylbut-2-enyl diphosphate</name>
        <dbReference type="ChEBI" id="CHEBI:128753"/>
    </ligand>
</feature>
<name>A0A9N7JI97_CLOSE</name>
<feature type="binding site" evidence="6">
    <location>
        <position position="77"/>
    </location>
    <ligand>
        <name>isopentenyl diphosphate</name>
        <dbReference type="ChEBI" id="CHEBI:128769"/>
    </ligand>
</feature>
<feature type="binding site" evidence="6">
    <location>
        <position position="127"/>
    </location>
    <ligand>
        <name>isopentenyl diphosphate</name>
        <dbReference type="ChEBI" id="CHEBI:128769"/>
    </ligand>
</feature>
<comment type="catalytic activity">
    <reaction evidence="6">
        <text>dimethylallyl diphosphate + 2 oxidized [2Fe-2S]-[ferredoxin] + H2O = (2E)-4-hydroxy-3-methylbut-2-enyl diphosphate + 2 reduced [2Fe-2S]-[ferredoxin] + 2 H(+)</text>
        <dbReference type="Rhea" id="RHEA:24825"/>
        <dbReference type="Rhea" id="RHEA-COMP:10000"/>
        <dbReference type="Rhea" id="RHEA-COMP:10001"/>
        <dbReference type="ChEBI" id="CHEBI:15377"/>
        <dbReference type="ChEBI" id="CHEBI:15378"/>
        <dbReference type="ChEBI" id="CHEBI:33737"/>
        <dbReference type="ChEBI" id="CHEBI:33738"/>
        <dbReference type="ChEBI" id="CHEBI:57623"/>
        <dbReference type="ChEBI" id="CHEBI:128753"/>
        <dbReference type="EC" id="1.17.7.4"/>
    </reaction>
</comment>
<feature type="binding site" evidence="6">
    <location>
        <position position="219"/>
    </location>
    <ligand>
        <name>(2E)-4-hydroxy-3-methylbut-2-enyl diphosphate</name>
        <dbReference type="ChEBI" id="CHEBI:128753"/>
    </ligand>
</feature>
<feature type="binding site" evidence="6">
    <location>
        <position position="127"/>
    </location>
    <ligand>
        <name>(2E)-4-hydroxy-3-methylbut-2-enyl diphosphate</name>
        <dbReference type="ChEBI" id="CHEBI:128753"/>
    </ligand>
</feature>
<dbReference type="InterPro" id="IPR012340">
    <property type="entry name" value="NA-bd_OB-fold"/>
</dbReference>
<dbReference type="CDD" id="cd05688">
    <property type="entry name" value="S1_RPS1_repeat_ec3"/>
    <property type="match status" value="1"/>
</dbReference>
<dbReference type="EMBL" id="CP023671">
    <property type="protein sequence ID" value="AYE32958.1"/>
    <property type="molecule type" value="Genomic_DNA"/>
</dbReference>
<feature type="domain" description="S1 motif" evidence="7">
    <location>
        <begin position="563"/>
        <end position="632"/>
    </location>
</feature>
<feature type="binding site" evidence="6">
    <location>
        <position position="219"/>
    </location>
    <ligand>
        <name>isopentenyl diphosphate</name>
        <dbReference type="ChEBI" id="CHEBI:128769"/>
    </ligand>
</feature>
<comment type="function">
    <text evidence="5">Binds mRNA; thus facilitating recognition of the initiation point. It is needed to translate mRNA with a short Shine-Dalgarno (SD) purine-rich sequence.</text>
</comment>
<sequence>MRKVILAENAGFCFGVQRAVEEALKIKKLYNKKIYTLGPLIHNNDVVNYLEDNDIYAIDFENIDNLKEEDVVVIRSHGVPKSIIEVLENKGLKVVNATCPYVTNIHKKVDKYSKNGYSIVILGDEKHPEVIGINGWCDNKAVITSNGDFENKLPNKICAVSQTTEKEENWSKTLNNLSKQCKELLSFNTICSATEVRQKSANELSKNVDAMIVIGGKNSSNTTKLYQISKENCKNTIHIENAKELKDDFIKNDNLKTIGITAGASTPDWIIKEIIDIMEGKVNMDDQLTLMNELDRRFRIGDEVTGEILSITRDEIVVSLVGYKSDGVIPFKELTALEDIEEAVKKLKVGDNITAKVIKLQNEDKNVVLSRLEYEKISTIKELEKIFEDKENITVKIKEAKEKGLVGYYKGVRIFIPSSQIDIKFTKDKEVYIGKDLEIQLIDFSKENTSKIVGSRRVILEAEKAIKEAAVWDNLSIGDVVKAEIKRFTNFGAFADINGVDGLIHLSQISWSHIKSAEDVLKKGQFVDVKIIDMNREENKLSLSIKELTPEPWSNVSEKYPEGYIVLGKVVRLNDFGAFVELEPGVDGLVHISKITHDRVNHPKDVLTIGEEVKAKILSVDEENRKIALSIKDTE</sequence>
<dbReference type="Pfam" id="PF02401">
    <property type="entry name" value="LYTB"/>
    <property type="match status" value="1"/>
</dbReference>
<dbReference type="NCBIfam" id="NF000907">
    <property type="entry name" value="PRK00087.1"/>
    <property type="match status" value="1"/>
</dbReference>
<evidence type="ECO:0000313" key="10">
    <source>
        <dbReference type="EMBL" id="USR99520.1"/>
    </source>
</evidence>
<dbReference type="Proteomes" id="UP000280586">
    <property type="component" value="Chromosome"/>
</dbReference>
<evidence type="ECO:0000256" key="4">
    <source>
        <dbReference type="ARBA" id="ARBA00023014"/>
    </source>
</evidence>
<dbReference type="GO" id="GO:0003676">
    <property type="term" value="F:nucleic acid binding"/>
    <property type="evidence" value="ECO:0007669"/>
    <property type="project" value="InterPro"/>
</dbReference>
<dbReference type="KEGG" id="csep:CP523_00080"/>
<dbReference type="SUPFAM" id="SSF50249">
    <property type="entry name" value="Nucleic acid-binding proteins"/>
    <property type="match status" value="3"/>
</dbReference>
<dbReference type="EC" id="1.17.7.4" evidence="6"/>
<feature type="binding site" evidence="6">
    <location>
        <position position="220"/>
    </location>
    <ligand>
        <name>dimethylallyl diphosphate</name>
        <dbReference type="ChEBI" id="CHEBI:57623"/>
    </ligand>
</feature>
<feature type="binding site" evidence="6">
    <location>
        <position position="42"/>
    </location>
    <ligand>
        <name>dimethylallyl diphosphate</name>
        <dbReference type="ChEBI" id="CHEBI:57623"/>
    </ligand>
</feature>
<dbReference type="PROSITE" id="PS50926">
    <property type="entry name" value="TRAM"/>
    <property type="match status" value="1"/>
</dbReference>
<keyword evidence="10" id="KW-0689">Ribosomal protein</keyword>
<dbReference type="Gene3D" id="3.40.1010.20">
    <property type="entry name" value="4-hydroxy-3-methylbut-2-enyl diphosphate reductase, catalytic domain"/>
    <property type="match status" value="2"/>
</dbReference>
<dbReference type="GO" id="GO:0016114">
    <property type="term" value="P:terpenoid biosynthetic process"/>
    <property type="evidence" value="ECO:0007669"/>
    <property type="project" value="UniProtKB-UniRule"/>
</dbReference>
<dbReference type="PANTHER" id="PTHR30426">
    <property type="entry name" value="4-HYDROXY-3-METHYLBUT-2-ENYL DIPHOSPHATE REDUCTASE"/>
    <property type="match status" value="1"/>
</dbReference>
<keyword evidence="10" id="KW-0687">Ribonucleoprotein</keyword>
<dbReference type="Proteomes" id="UP001055437">
    <property type="component" value="Chromosome"/>
</dbReference>
<dbReference type="InterPro" id="IPR003451">
    <property type="entry name" value="LytB/IspH"/>
</dbReference>
<keyword evidence="6 9" id="KW-0560">Oxidoreductase</keyword>
<evidence type="ECO:0000256" key="6">
    <source>
        <dbReference type="HAMAP-Rule" id="MF_00191"/>
    </source>
</evidence>
<dbReference type="InterPro" id="IPR003029">
    <property type="entry name" value="S1_domain"/>
</dbReference>
<feature type="binding site" evidence="6">
    <location>
        <position position="265"/>
    </location>
    <ligand>
        <name>dimethylallyl diphosphate</name>
        <dbReference type="ChEBI" id="CHEBI:57623"/>
    </ligand>
</feature>
<keyword evidence="2 6" id="KW-0479">Metal-binding</keyword>
<dbReference type="NCBIfam" id="NF005208">
    <property type="entry name" value="PRK06676.1"/>
    <property type="match status" value="1"/>
</dbReference>
<keyword evidence="6" id="KW-0414">Isoprene biosynthesis</keyword>
<evidence type="ECO:0000313" key="11">
    <source>
        <dbReference type="Proteomes" id="UP000280586"/>
    </source>
</evidence>
<comment type="cofactor">
    <cofactor evidence="6">
        <name>[4Fe-4S] cluster</name>
        <dbReference type="ChEBI" id="CHEBI:49883"/>
    </cofactor>
    <text evidence="6">Binds 1 [4Fe-4S] cluster per subunit.</text>
</comment>
<dbReference type="FunFam" id="2.40.50.140:FF:000103">
    <property type="entry name" value="protein RRP5 homolog"/>
    <property type="match status" value="1"/>
</dbReference>
<keyword evidence="4 6" id="KW-0411">Iron-sulfur</keyword>
<dbReference type="InterPro" id="IPR035104">
    <property type="entry name" value="Ribosomal_protein_S1-like"/>
</dbReference>
<feature type="binding site" evidence="6">
    <location>
        <position position="220"/>
    </location>
    <ligand>
        <name>isopentenyl diphosphate</name>
        <dbReference type="ChEBI" id="CHEBI:128769"/>
    </ligand>
</feature>